<organism evidence="2 3">
    <name type="scientific">Lactococcus cremoris subsp. cremoris GE214</name>
    <dbReference type="NCBI Taxonomy" id="1415168"/>
    <lineage>
        <taxon>Bacteria</taxon>
        <taxon>Bacillati</taxon>
        <taxon>Bacillota</taxon>
        <taxon>Bacilli</taxon>
        <taxon>Lactobacillales</taxon>
        <taxon>Streptococcaceae</taxon>
        <taxon>Lactococcus</taxon>
        <taxon>Lactococcus cremoris subsp. cremoris</taxon>
    </lineage>
</organism>
<dbReference type="Proteomes" id="UP000028401">
    <property type="component" value="Unassembled WGS sequence"/>
</dbReference>
<evidence type="ECO:0000259" key="1">
    <source>
        <dbReference type="Pfam" id="PF13936"/>
    </source>
</evidence>
<dbReference type="Gene3D" id="1.25.40.10">
    <property type="entry name" value="Tetratricopeptide repeat domain"/>
    <property type="match status" value="1"/>
</dbReference>
<evidence type="ECO:0000313" key="3">
    <source>
        <dbReference type="Proteomes" id="UP000028401"/>
    </source>
</evidence>
<accession>A0A084A943</accession>
<evidence type="ECO:0000313" key="2">
    <source>
        <dbReference type="EMBL" id="KEY61822.1"/>
    </source>
</evidence>
<dbReference type="PATRIC" id="fig|1415168.3.peg.2008"/>
<sequence>MDKKNKHLNYEDRRKIEKLFNSNVTITEIAKEISHSRVAITNEVRRGLKKMRTSKGKIVERYYAEYAQQLYESTQSNKEKKPRFSETIKSKVKEKHQQGDSDKVIVVDIQEEFGTLAPAESTIRRWLKAFRDGQTSTIDRSYSRLGDEAYFNDDLDKATKYYEKGVQLGDTYAMTALADFYQNGKIVPQDWRKAYNLYEKAASLGDTKAMYMLSIYLDNGLGCEADSNQATFNLIKAANAGNSTGMVILASSLEHGSNLIKDLRKAVYWYRRAEEAGNVYAKKWLENHQEEVIKHLQDGVGFTDEEYLSYTWSKAHEEFGHLDKEITDKELQDLRDSGVISEISSQKPKKKKKDS</sequence>
<comment type="caution">
    <text evidence="2">The sequence shown here is derived from an EMBL/GenBank/DDBJ whole genome shotgun (WGS) entry which is preliminary data.</text>
</comment>
<protein>
    <recommendedName>
        <fullName evidence="1">Transposase IS30-like HTH domain-containing protein</fullName>
    </recommendedName>
</protein>
<proteinExistence type="predicted"/>
<feature type="domain" description="Transposase IS30-like HTH" evidence="1">
    <location>
        <begin position="4"/>
        <end position="47"/>
    </location>
</feature>
<dbReference type="PANTHER" id="PTHR11102:SF160">
    <property type="entry name" value="ERAD-ASSOCIATED E3 UBIQUITIN-PROTEIN LIGASE COMPONENT HRD3"/>
    <property type="match status" value="1"/>
</dbReference>
<dbReference type="InterPro" id="IPR025246">
    <property type="entry name" value="IS30-like_HTH"/>
</dbReference>
<name>A0A084A943_LACLC</name>
<reference evidence="2 3" key="1">
    <citation type="submission" date="2014-06" db="EMBL/GenBank/DDBJ databases">
        <title>Draft genome sequence of the putrescine producing strain Lactococcus lactis subsp cremoris GE214.</title>
        <authorList>
            <person name="Ladero V."/>
            <person name="Linares D.M."/>
            <person name="del Rio B."/>
            <person name="Mayo B."/>
            <person name="Martin M.C."/>
            <person name="Fernandez M."/>
            <person name="Alvarez M.A."/>
        </authorList>
    </citation>
    <scope>NUCLEOTIDE SEQUENCE [LARGE SCALE GENOMIC DNA]</scope>
    <source>
        <strain evidence="2 3">GE214</strain>
    </source>
</reference>
<dbReference type="EMBL" id="AZSI01000105">
    <property type="protein sequence ID" value="KEY61822.1"/>
    <property type="molecule type" value="Genomic_DNA"/>
</dbReference>
<dbReference type="SUPFAM" id="SSF81901">
    <property type="entry name" value="HCP-like"/>
    <property type="match status" value="1"/>
</dbReference>
<dbReference type="RefSeq" id="WP_042748598.1">
    <property type="nucleotide sequence ID" value="NZ_AZSI01000105.1"/>
</dbReference>
<dbReference type="Pfam" id="PF08238">
    <property type="entry name" value="Sel1"/>
    <property type="match status" value="4"/>
</dbReference>
<dbReference type="Pfam" id="PF13936">
    <property type="entry name" value="HTH_38"/>
    <property type="match status" value="1"/>
</dbReference>
<dbReference type="InterPro" id="IPR011990">
    <property type="entry name" value="TPR-like_helical_dom_sf"/>
</dbReference>
<gene>
    <name evidence="2" type="ORF">U725_01937</name>
</gene>
<dbReference type="AlphaFoldDB" id="A0A084A943"/>
<dbReference type="InterPro" id="IPR050767">
    <property type="entry name" value="Sel1_AlgK"/>
</dbReference>
<dbReference type="InterPro" id="IPR006597">
    <property type="entry name" value="Sel1-like"/>
</dbReference>
<dbReference type="PANTHER" id="PTHR11102">
    <property type="entry name" value="SEL-1-LIKE PROTEIN"/>
    <property type="match status" value="1"/>
</dbReference>
<dbReference type="SMART" id="SM00671">
    <property type="entry name" value="SEL1"/>
    <property type="match status" value="4"/>
</dbReference>